<feature type="region of interest" description="Disordered" evidence="1">
    <location>
        <begin position="1"/>
        <end position="29"/>
    </location>
</feature>
<proteinExistence type="predicted"/>
<keyword evidence="3" id="KW-1185">Reference proteome</keyword>
<evidence type="ECO:0000256" key="1">
    <source>
        <dbReference type="SAM" id="MobiDB-lite"/>
    </source>
</evidence>
<reference evidence="3" key="1">
    <citation type="submission" date="2016-06" db="EMBL/GenBank/DDBJ databases">
        <title>Parallel loss of symbiosis genes in relatives of nitrogen-fixing non-legume Parasponia.</title>
        <authorList>
            <person name="Van Velzen R."/>
            <person name="Holmer R."/>
            <person name="Bu F."/>
            <person name="Rutten L."/>
            <person name="Van Zeijl A."/>
            <person name="Liu W."/>
            <person name="Santuari L."/>
            <person name="Cao Q."/>
            <person name="Sharma T."/>
            <person name="Shen D."/>
            <person name="Roswanjaya Y."/>
            <person name="Wardhani T."/>
            <person name="Kalhor M.S."/>
            <person name="Jansen J."/>
            <person name="Van den Hoogen J."/>
            <person name="Gungor B."/>
            <person name="Hartog M."/>
            <person name="Hontelez J."/>
            <person name="Verver J."/>
            <person name="Yang W.-C."/>
            <person name="Schijlen E."/>
            <person name="Repin R."/>
            <person name="Schilthuizen M."/>
            <person name="Schranz E."/>
            <person name="Heidstra R."/>
            <person name="Miyata K."/>
            <person name="Fedorova E."/>
            <person name="Kohlen W."/>
            <person name="Bisseling T."/>
            <person name="Smit S."/>
            <person name="Geurts R."/>
        </authorList>
    </citation>
    <scope>NUCLEOTIDE SEQUENCE [LARGE SCALE GENOMIC DNA]</scope>
    <source>
        <strain evidence="3">cv. RG33-2</strain>
    </source>
</reference>
<dbReference type="InParanoid" id="A0A2P5C6F3"/>
<feature type="compositionally biased region" description="Low complexity" evidence="1">
    <location>
        <begin position="1"/>
        <end position="25"/>
    </location>
</feature>
<dbReference type="AlphaFoldDB" id="A0A2P5C6F3"/>
<evidence type="ECO:0000313" key="3">
    <source>
        <dbReference type="Proteomes" id="UP000237000"/>
    </source>
</evidence>
<name>A0A2P5C6F3_TREOI</name>
<dbReference type="OrthoDB" id="10448049at2759"/>
<evidence type="ECO:0000313" key="2">
    <source>
        <dbReference type="EMBL" id="PON56564.1"/>
    </source>
</evidence>
<feature type="non-terminal residue" evidence="2">
    <location>
        <position position="1"/>
    </location>
</feature>
<protein>
    <submittedName>
        <fullName evidence="2">Uncharacterized protein</fullName>
    </submittedName>
</protein>
<comment type="caution">
    <text evidence="2">The sequence shown here is derived from an EMBL/GenBank/DDBJ whole genome shotgun (WGS) entry which is preliminary data.</text>
</comment>
<accession>A0A2P5C6F3</accession>
<dbReference type="Proteomes" id="UP000237000">
    <property type="component" value="Unassembled WGS sequence"/>
</dbReference>
<sequence length="88" mass="8802">SGTVGSASGIGVTSISGSGSTDGSTKVGGGEGGFEASAYIFPANSDVEPGGFDFFFIEVVFTADEDPRFFLGVTAPLVFTIVVIKLAA</sequence>
<organism evidence="2 3">
    <name type="scientific">Trema orientale</name>
    <name type="common">Charcoal tree</name>
    <name type="synonym">Celtis orientalis</name>
    <dbReference type="NCBI Taxonomy" id="63057"/>
    <lineage>
        <taxon>Eukaryota</taxon>
        <taxon>Viridiplantae</taxon>
        <taxon>Streptophyta</taxon>
        <taxon>Embryophyta</taxon>
        <taxon>Tracheophyta</taxon>
        <taxon>Spermatophyta</taxon>
        <taxon>Magnoliopsida</taxon>
        <taxon>eudicotyledons</taxon>
        <taxon>Gunneridae</taxon>
        <taxon>Pentapetalae</taxon>
        <taxon>rosids</taxon>
        <taxon>fabids</taxon>
        <taxon>Rosales</taxon>
        <taxon>Cannabaceae</taxon>
        <taxon>Trema</taxon>
    </lineage>
</organism>
<gene>
    <name evidence="2" type="ORF">TorRG33x02_296140</name>
</gene>
<dbReference type="EMBL" id="JXTC01000407">
    <property type="protein sequence ID" value="PON56564.1"/>
    <property type="molecule type" value="Genomic_DNA"/>
</dbReference>